<feature type="region of interest" description="Disordered" evidence="3">
    <location>
        <begin position="111"/>
        <end position="162"/>
    </location>
</feature>
<dbReference type="Proteomes" id="UP000694941">
    <property type="component" value="Unplaced"/>
</dbReference>
<dbReference type="PANTHER" id="PTHR24255">
    <property type="entry name" value="COMPLEMENT COMPONENT 1, S SUBCOMPONENT-RELATED"/>
    <property type="match status" value="1"/>
</dbReference>
<dbReference type="RefSeq" id="XP_013791608.1">
    <property type="nucleotide sequence ID" value="XM_013936154.2"/>
</dbReference>
<dbReference type="SMART" id="SM00042">
    <property type="entry name" value="CUB"/>
    <property type="match status" value="1"/>
</dbReference>
<evidence type="ECO:0000313" key="6">
    <source>
        <dbReference type="RefSeq" id="XP_013791608.1"/>
    </source>
</evidence>
<evidence type="ECO:0000256" key="3">
    <source>
        <dbReference type="SAM" id="MobiDB-lite"/>
    </source>
</evidence>
<dbReference type="InterPro" id="IPR000859">
    <property type="entry name" value="CUB_dom"/>
</dbReference>
<evidence type="ECO:0000313" key="7">
    <source>
        <dbReference type="RefSeq" id="XP_022235276.1"/>
    </source>
</evidence>
<dbReference type="RefSeq" id="XP_022235276.1">
    <property type="nucleotide sequence ID" value="XM_022379568.1"/>
</dbReference>
<feature type="compositionally biased region" description="Low complexity" evidence="3">
    <location>
        <begin position="127"/>
        <end position="146"/>
    </location>
</feature>
<evidence type="ECO:0000256" key="2">
    <source>
        <dbReference type="PROSITE-ProRule" id="PRU00059"/>
    </source>
</evidence>
<dbReference type="InterPro" id="IPR035914">
    <property type="entry name" value="Sperma_CUB_dom_sf"/>
</dbReference>
<dbReference type="CDD" id="cd00041">
    <property type="entry name" value="CUB"/>
    <property type="match status" value="1"/>
</dbReference>
<evidence type="ECO:0000313" key="5">
    <source>
        <dbReference type="Proteomes" id="UP000694941"/>
    </source>
</evidence>
<gene>
    <name evidence="6 7" type="primary">LOC106475472</name>
</gene>
<sequence length="162" mass="18119">MGNIISSGYPVSYPNNMDCTYTITKLSGDICWLKITFVDFSLQTSDNCTRDYLEISVGNRFCGNVQKNLVEMYPFATGVNYINLKFITDNSSTSRGFNLAYQLVRCDEFPSSTESPQQITTAEYKYTSSEPETTTVEPVTESETTSGRGRISKDLDIPDADE</sequence>
<accession>A0ABM1BZI0</accession>
<dbReference type="SUPFAM" id="SSF49854">
    <property type="entry name" value="Spermadhesin, CUB domain"/>
    <property type="match status" value="1"/>
</dbReference>
<reference evidence="6 7" key="1">
    <citation type="submission" date="2025-05" db="UniProtKB">
        <authorList>
            <consortium name="RefSeq"/>
        </authorList>
    </citation>
    <scope>IDENTIFICATION</scope>
    <source>
        <tissue evidence="6 7">Muscle</tissue>
    </source>
</reference>
<organism evidence="5 6">
    <name type="scientific">Limulus polyphemus</name>
    <name type="common">Atlantic horseshoe crab</name>
    <dbReference type="NCBI Taxonomy" id="6850"/>
    <lineage>
        <taxon>Eukaryota</taxon>
        <taxon>Metazoa</taxon>
        <taxon>Ecdysozoa</taxon>
        <taxon>Arthropoda</taxon>
        <taxon>Chelicerata</taxon>
        <taxon>Merostomata</taxon>
        <taxon>Xiphosura</taxon>
        <taxon>Limulidae</taxon>
        <taxon>Limulus</taxon>
    </lineage>
</organism>
<dbReference type="Gene3D" id="2.60.120.290">
    <property type="entry name" value="Spermadhesin, CUB domain"/>
    <property type="match status" value="1"/>
</dbReference>
<name>A0ABM1BZI0_LIMPO</name>
<dbReference type="Pfam" id="PF00431">
    <property type="entry name" value="CUB"/>
    <property type="match status" value="1"/>
</dbReference>
<feature type="domain" description="CUB" evidence="4">
    <location>
        <begin position="1"/>
        <end position="104"/>
    </location>
</feature>
<feature type="compositionally biased region" description="Polar residues" evidence="3">
    <location>
        <begin position="111"/>
        <end position="121"/>
    </location>
</feature>
<keyword evidence="5" id="KW-1185">Reference proteome</keyword>
<dbReference type="GeneID" id="106475472"/>
<proteinExistence type="predicted"/>
<evidence type="ECO:0000259" key="4">
    <source>
        <dbReference type="PROSITE" id="PS01180"/>
    </source>
</evidence>
<dbReference type="PROSITE" id="PS01180">
    <property type="entry name" value="CUB"/>
    <property type="match status" value="1"/>
</dbReference>
<keyword evidence="1" id="KW-1015">Disulfide bond</keyword>
<comment type="caution">
    <text evidence="2">Lacks conserved residue(s) required for the propagation of feature annotation.</text>
</comment>
<dbReference type="PANTHER" id="PTHR24255:SF31">
    <property type="entry name" value="CUBILIN-LIKE PROTEIN"/>
    <property type="match status" value="1"/>
</dbReference>
<protein>
    <submittedName>
        <fullName evidence="6">Embryonic protein UVS.2-like isoform X1</fullName>
    </submittedName>
    <submittedName>
        <fullName evidence="7">Embryonic protein UVS.2-like isoform X2</fullName>
    </submittedName>
</protein>
<evidence type="ECO:0000256" key="1">
    <source>
        <dbReference type="ARBA" id="ARBA00023157"/>
    </source>
</evidence>